<protein>
    <submittedName>
        <fullName evidence="2">Excisionase family DNA binding protein</fullName>
    </submittedName>
</protein>
<comment type="caution">
    <text evidence="2">The sequence shown here is derived from an EMBL/GenBank/DDBJ whole genome shotgun (WGS) entry which is preliminary data.</text>
</comment>
<evidence type="ECO:0000313" key="2">
    <source>
        <dbReference type="EMBL" id="ROS38414.1"/>
    </source>
</evidence>
<dbReference type="EMBL" id="RKHY01000001">
    <property type="protein sequence ID" value="ROS38414.1"/>
    <property type="molecule type" value="Genomic_DNA"/>
</dbReference>
<evidence type="ECO:0000313" key="3">
    <source>
        <dbReference type="Proteomes" id="UP000274843"/>
    </source>
</evidence>
<dbReference type="GeneID" id="301842164"/>
<reference evidence="2 3" key="1">
    <citation type="submission" date="2018-11" db="EMBL/GenBank/DDBJ databases">
        <title>Sequencing the genomes of 1000 actinobacteria strains.</title>
        <authorList>
            <person name="Klenk H.-P."/>
        </authorList>
    </citation>
    <scope>NUCLEOTIDE SEQUENCE [LARGE SCALE GENOMIC DNA]</scope>
    <source>
        <strain evidence="2 3">DSM 44348</strain>
    </source>
</reference>
<name>A0A3N2GP51_9PSEU</name>
<feature type="domain" description="Helix-turn-helix" evidence="1">
    <location>
        <begin position="13"/>
        <end position="61"/>
    </location>
</feature>
<evidence type="ECO:0000259" key="1">
    <source>
        <dbReference type="Pfam" id="PF12728"/>
    </source>
</evidence>
<dbReference type="GO" id="GO:0003677">
    <property type="term" value="F:DNA binding"/>
    <property type="evidence" value="ECO:0007669"/>
    <property type="project" value="InterPro"/>
</dbReference>
<dbReference type="InterPro" id="IPR009061">
    <property type="entry name" value="DNA-bd_dom_put_sf"/>
</dbReference>
<dbReference type="Pfam" id="PF12728">
    <property type="entry name" value="HTH_17"/>
    <property type="match status" value="1"/>
</dbReference>
<dbReference type="InterPro" id="IPR010093">
    <property type="entry name" value="SinI_DNA-bd"/>
</dbReference>
<dbReference type="NCBIfam" id="TIGR01764">
    <property type="entry name" value="excise"/>
    <property type="match status" value="1"/>
</dbReference>
<dbReference type="AlphaFoldDB" id="A0A3N2GP51"/>
<dbReference type="SUPFAM" id="SSF46955">
    <property type="entry name" value="Putative DNA-binding domain"/>
    <property type="match status" value="1"/>
</dbReference>
<dbReference type="Proteomes" id="UP000274843">
    <property type="component" value="Unassembled WGS sequence"/>
</dbReference>
<organism evidence="2 3">
    <name type="scientific">Amycolatopsis thermoflava</name>
    <dbReference type="NCBI Taxonomy" id="84480"/>
    <lineage>
        <taxon>Bacteria</taxon>
        <taxon>Bacillati</taxon>
        <taxon>Actinomycetota</taxon>
        <taxon>Actinomycetes</taxon>
        <taxon>Pseudonocardiales</taxon>
        <taxon>Pseudonocardiaceae</taxon>
        <taxon>Amycolatopsis</taxon>
        <taxon>Amycolatopsis methanolica group</taxon>
    </lineage>
</organism>
<keyword evidence="3" id="KW-1185">Reference proteome</keyword>
<sequence length="92" mass="9950">MSTPMPNEGRPAFYTVKEAARILRVDAATLYRAIRDDAFPAVRVRSRYVVPAAALNKLIAEATETGGCVDVARMAAERRTARAIERLTGGAS</sequence>
<gene>
    <name evidence="2" type="ORF">EDD35_0689</name>
</gene>
<proteinExistence type="predicted"/>
<dbReference type="InterPro" id="IPR041657">
    <property type="entry name" value="HTH_17"/>
</dbReference>
<accession>A0A3N2GP51</accession>
<dbReference type="RefSeq" id="WP_123682790.1">
    <property type="nucleotide sequence ID" value="NZ_CBDRBK010000014.1"/>
</dbReference>